<dbReference type="GO" id="GO:0016020">
    <property type="term" value="C:membrane"/>
    <property type="evidence" value="ECO:0007669"/>
    <property type="project" value="UniProtKB-SubCell"/>
</dbReference>
<dbReference type="CDD" id="cd06602">
    <property type="entry name" value="GH31_MGAM_SI_GAA"/>
    <property type="match status" value="1"/>
</dbReference>
<evidence type="ECO:0000256" key="4">
    <source>
        <dbReference type="ARBA" id="ARBA00023136"/>
    </source>
</evidence>
<dbReference type="GO" id="GO:0004558">
    <property type="term" value="F:alpha-1,4-glucosidase activity"/>
    <property type="evidence" value="ECO:0007669"/>
    <property type="project" value="TreeGrafter"/>
</dbReference>
<dbReference type="AlphaFoldDB" id="A0A8J1UEZ4"/>
<evidence type="ECO:0000313" key="10">
    <source>
        <dbReference type="EMBL" id="CAH1781000.1"/>
    </source>
</evidence>
<dbReference type="CDD" id="cd14752">
    <property type="entry name" value="GH31_N"/>
    <property type="match status" value="1"/>
</dbReference>
<dbReference type="Gene3D" id="4.10.110.10">
    <property type="entry name" value="Spasmolytic Protein, domain 1"/>
    <property type="match status" value="1"/>
</dbReference>
<dbReference type="OrthoDB" id="1334205at2759"/>
<dbReference type="InterPro" id="IPR017853">
    <property type="entry name" value="GH"/>
</dbReference>
<keyword evidence="11" id="KW-1185">Reference proteome</keyword>
<evidence type="ECO:0000256" key="8">
    <source>
        <dbReference type="PROSITE-ProRule" id="PRU00779"/>
    </source>
</evidence>
<dbReference type="InterPro" id="IPR013780">
    <property type="entry name" value="Glyco_hydro_b"/>
</dbReference>
<evidence type="ECO:0000256" key="2">
    <source>
        <dbReference type="ARBA" id="ARBA00007806"/>
    </source>
</evidence>
<keyword evidence="6" id="KW-0325">Glycoprotein</keyword>
<dbReference type="GO" id="GO:0005975">
    <property type="term" value="P:carbohydrate metabolic process"/>
    <property type="evidence" value="ECO:0007669"/>
    <property type="project" value="InterPro"/>
</dbReference>
<dbReference type="GO" id="GO:0030246">
    <property type="term" value="F:carbohydrate binding"/>
    <property type="evidence" value="ECO:0007669"/>
    <property type="project" value="InterPro"/>
</dbReference>
<dbReference type="InterPro" id="IPR011013">
    <property type="entry name" value="Gal_mutarotase_sf_dom"/>
</dbReference>
<dbReference type="SUPFAM" id="SSF51011">
    <property type="entry name" value="Glycosyl hydrolase domain"/>
    <property type="match status" value="1"/>
</dbReference>
<protein>
    <submittedName>
        <fullName evidence="10">Uncharacterized protein</fullName>
    </submittedName>
</protein>
<name>A0A8J1UEZ4_OWEFU</name>
<evidence type="ECO:0000256" key="7">
    <source>
        <dbReference type="ARBA" id="ARBA00023295"/>
    </source>
</evidence>
<dbReference type="Proteomes" id="UP000749559">
    <property type="component" value="Unassembled WGS sequence"/>
</dbReference>
<comment type="caution">
    <text evidence="10">The sequence shown here is derived from an EMBL/GenBank/DDBJ whole genome shotgun (WGS) entry which is preliminary data.</text>
</comment>
<comment type="subcellular location">
    <subcellularLocation>
        <location evidence="1">Membrane</location>
    </subcellularLocation>
</comment>
<dbReference type="SUPFAM" id="SSF74650">
    <property type="entry name" value="Galactose mutarotase-like"/>
    <property type="match status" value="1"/>
</dbReference>
<dbReference type="Pfam" id="PF01055">
    <property type="entry name" value="Glyco_hydro_31_2nd"/>
    <property type="match status" value="1"/>
</dbReference>
<dbReference type="InterPro" id="IPR048395">
    <property type="entry name" value="Glyco_hydro_31_C"/>
</dbReference>
<feature type="non-terminal residue" evidence="10">
    <location>
        <position position="851"/>
    </location>
</feature>
<evidence type="ECO:0000256" key="3">
    <source>
        <dbReference type="ARBA" id="ARBA00022801"/>
    </source>
</evidence>
<comment type="caution">
    <text evidence="8">Lacks conserved residue(s) required for the propagation of feature annotation.</text>
</comment>
<evidence type="ECO:0000256" key="5">
    <source>
        <dbReference type="ARBA" id="ARBA00023157"/>
    </source>
</evidence>
<dbReference type="Gene3D" id="2.60.40.1760">
    <property type="entry name" value="glycosyl hydrolase (family 31)"/>
    <property type="match status" value="1"/>
</dbReference>
<dbReference type="FunFam" id="3.20.20.80:FF:000016">
    <property type="entry name" value="Maltase-glucoamylase, intestinal"/>
    <property type="match status" value="1"/>
</dbReference>
<keyword evidence="5" id="KW-1015">Disulfide bond</keyword>
<dbReference type="PROSITE" id="PS51448">
    <property type="entry name" value="P_TREFOIL_2"/>
    <property type="match status" value="1"/>
</dbReference>
<dbReference type="InterPro" id="IPR000519">
    <property type="entry name" value="P_trefoil_dom"/>
</dbReference>
<dbReference type="PANTHER" id="PTHR22762:SF133">
    <property type="entry name" value="P-TYPE DOMAIN-CONTAINING PROTEIN"/>
    <property type="match status" value="1"/>
</dbReference>
<dbReference type="FunFam" id="2.60.40.1180:FF:000001">
    <property type="entry name" value="Maltase-glucoamylase, intestinal"/>
    <property type="match status" value="1"/>
</dbReference>
<evidence type="ECO:0000256" key="9">
    <source>
        <dbReference type="RuleBase" id="RU361185"/>
    </source>
</evidence>
<dbReference type="Gene3D" id="3.20.20.80">
    <property type="entry name" value="Glycosidases"/>
    <property type="match status" value="1"/>
</dbReference>
<keyword evidence="3 9" id="KW-0378">Hydrolase</keyword>
<reference evidence="10" key="1">
    <citation type="submission" date="2022-03" db="EMBL/GenBank/DDBJ databases">
        <authorList>
            <person name="Martin C."/>
        </authorList>
    </citation>
    <scope>NUCLEOTIDE SEQUENCE</scope>
</reference>
<evidence type="ECO:0000256" key="6">
    <source>
        <dbReference type="ARBA" id="ARBA00023180"/>
    </source>
</evidence>
<dbReference type="InterPro" id="IPR000322">
    <property type="entry name" value="Glyco_hydro_31_TIM"/>
</dbReference>
<dbReference type="SUPFAM" id="SSF51445">
    <property type="entry name" value="(Trans)glycosidases"/>
    <property type="match status" value="1"/>
</dbReference>
<sequence>MEHKGRLVLLIVAVVSLVAAGTIGLVLHFTKPKDVAPVAHIVPLVDCNPVGFPIDEPNKDTCEARGCIWSKPGTDEAPWCTYKEASSGYLLNGDPEDTQIGHQFTLKKIDSPNLGFGDDVINLGVDVEFHNDHRLRIRFYDKDTARFEVPREALDIEVPSTKPESTLYDFQYTTEPHFGVKVTRKSTNATIFDTSDIPGFIFSDQYIQLTTRLASAHLYGLGEHNHRQFKHNMNWKKWTIFTRDVAPVDEWNLYGAQPMYMNLEEDGNANALLLKNSNAMDIILQPDPTPGVSFRTIGGVLDFYIFLGPTPENIVQQYTMAVGRAPMPPYWALGFQLSRWDYNNITRVKEVVERNIQAGIPLDVQYGDIDYMESKMDFTIDPVKYAGLKEFVDEMHNKGMRYIIILDHIISNNETMHLEKLGKPYKALQDGLAEDVFIRNASGEYLQGEVWPGISYYPDFTLLENATRWWTEQCREFYEDQGIEYDALWIDMNEPSNFEPPGSTDGCQKNSLNYPPYLPNILGGHRDNMLYDKTICMDAKQKWGSHYDVHSLYGHSMSQVTYESMRTLFPKKRPLVLTRSQFAGSGKYASHWLGDNQSQWRQMPWSIPGMLEYGLFGFPYIGADICGFWFEATEEMCQRWMQLGAFYPFARNHNAKGWPSQDPAAFSDSMIASSRNVLLTRYKLLPYLYTLFHYAHTEGSTVVRALLHEFPTDRKAWSIDRQFLWGAGFMISPVMEEGVTEIDVYFPNARWYNYYNGHEMMGVEKNHKLDTPLDSINLHVRGGHVIPYQEPANTTHFSRTKPFGLIVALNENETASGSLFWDDGESFETFSSGKYTLIKYSVKMMKLSLDV</sequence>
<gene>
    <name evidence="10" type="ORF">OFUS_LOCUS7625</name>
</gene>
<accession>A0A8J1UEZ4</accession>
<comment type="similarity">
    <text evidence="2 9">Belongs to the glycosyl hydrolase 31 family.</text>
</comment>
<dbReference type="Pfam" id="PF21365">
    <property type="entry name" value="Glyco_hydro_31_3rd"/>
    <property type="match status" value="1"/>
</dbReference>
<keyword evidence="7 9" id="KW-0326">Glycosidase</keyword>
<dbReference type="Gene3D" id="2.60.40.1180">
    <property type="entry name" value="Golgi alpha-mannosidase II"/>
    <property type="match status" value="2"/>
</dbReference>
<dbReference type="EMBL" id="CAIIXF020000004">
    <property type="protein sequence ID" value="CAH1781000.1"/>
    <property type="molecule type" value="Genomic_DNA"/>
</dbReference>
<organism evidence="10 11">
    <name type="scientific">Owenia fusiformis</name>
    <name type="common">Polychaete worm</name>
    <dbReference type="NCBI Taxonomy" id="6347"/>
    <lineage>
        <taxon>Eukaryota</taxon>
        <taxon>Metazoa</taxon>
        <taxon>Spiralia</taxon>
        <taxon>Lophotrochozoa</taxon>
        <taxon>Annelida</taxon>
        <taxon>Polychaeta</taxon>
        <taxon>Sedentaria</taxon>
        <taxon>Canalipalpata</taxon>
        <taxon>Sabellida</taxon>
        <taxon>Oweniida</taxon>
        <taxon>Oweniidae</taxon>
        <taxon>Owenia</taxon>
    </lineage>
</organism>
<proteinExistence type="inferred from homology"/>
<dbReference type="PANTHER" id="PTHR22762">
    <property type="entry name" value="ALPHA-GLUCOSIDASE"/>
    <property type="match status" value="1"/>
</dbReference>
<keyword evidence="4" id="KW-0472">Membrane</keyword>
<dbReference type="InterPro" id="IPR044913">
    <property type="entry name" value="P_trefoil_dom_sf"/>
</dbReference>
<evidence type="ECO:0000256" key="1">
    <source>
        <dbReference type="ARBA" id="ARBA00004370"/>
    </source>
</evidence>
<evidence type="ECO:0000313" key="11">
    <source>
        <dbReference type="Proteomes" id="UP000749559"/>
    </source>
</evidence>
<dbReference type="CDD" id="cd00111">
    <property type="entry name" value="Trefoil"/>
    <property type="match status" value="1"/>
</dbReference>